<keyword evidence="2" id="KW-1185">Reference proteome</keyword>
<evidence type="ECO:0000313" key="2">
    <source>
        <dbReference type="Proteomes" id="UP001497680"/>
    </source>
</evidence>
<reference evidence="1 2" key="1">
    <citation type="journal article" date="2022" name="New Phytol.">
        <title>Ecological generalism drives hyperdiversity of secondary metabolite gene clusters in xylarialean endophytes.</title>
        <authorList>
            <person name="Franco M.E.E."/>
            <person name="Wisecaver J.H."/>
            <person name="Arnold A.E."/>
            <person name="Ju Y.M."/>
            <person name="Slot J.C."/>
            <person name="Ahrendt S."/>
            <person name="Moore L.P."/>
            <person name="Eastman K.E."/>
            <person name="Scott K."/>
            <person name="Konkel Z."/>
            <person name="Mondo S.J."/>
            <person name="Kuo A."/>
            <person name="Hayes R.D."/>
            <person name="Haridas S."/>
            <person name="Andreopoulos B."/>
            <person name="Riley R."/>
            <person name="LaButti K."/>
            <person name="Pangilinan J."/>
            <person name="Lipzen A."/>
            <person name="Amirebrahimi M."/>
            <person name="Yan J."/>
            <person name="Adam C."/>
            <person name="Keymanesh K."/>
            <person name="Ng V."/>
            <person name="Louie K."/>
            <person name="Northen T."/>
            <person name="Drula E."/>
            <person name="Henrissat B."/>
            <person name="Hsieh H.M."/>
            <person name="Youens-Clark K."/>
            <person name="Lutzoni F."/>
            <person name="Miadlikowska J."/>
            <person name="Eastwood D.C."/>
            <person name="Hamelin R.C."/>
            <person name="Grigoriev I.V."/>
            <person name="U'Ren J.M."/>
        </authorList>
    </citation>
    <scope>NUCLEOTIDE SEQUENCE [LARGE SCALE GENOMIC DNA]</scope>
    <source>
        <strain evidence="1 2">ER1909</strain>
    </source>
</reference>
<sequence length="798" mass="89958">MAQVAPGLGPERNEPPCYNCGTRGHMFTACPEEPRKVPAGLEASWARQQSSTSPHNDSPVPNRRSKGPVITRYPPPPLPTSSHHTPPMPRFDNSLPQPYQSGQLPVYPPHPPPPSYNTGYGGHPPSLPPYDRYGPPAPPGLPGGPPGLPPAPPPSLNPPPYHAPYGPPPPIHGSYDHRGPPAPPGQYFQNDYPPGPNRPGPYPSQYPPAPSYSAQHPYPSGPPPSYPPPPPHFVNPPAPYGYNGPPPSGPPAGYPQGDYGLPQHGPSPSPYHPYPPPDPSRGQPHEDDRNRHHRGRDHQRRYDDRHSSETWHKKDPWHNPPPPVDHQGYRDDHHEDWYGKPSYRDERPSRKRGHGRHTDERRRDRHDRFHPYRNSDKSDRHPRRRQQSVTTRSTTPSRTAPPADTGTPATAKVDQDREPGEITSEPASEHGELEIAPRPALDKVKSDEDPDWDERTIFKDPPSTGQVDPIAAPLPTQYSEDVMIPPAFDAKALKSRYITPRNIDDFAQDIRHTRDWQVMQYHPAFLDPAEIHLEKLDDYNTATQKDQDIKGNRRDRGIISHDTGRQRHGNLHESGRHNGKPRDARYKSNQKKRRWSEFPDDANVYRPEKRYRDYPYDEAFDNRYRPASPEPGEVVEADADEPPYEPSETPVVPMSNTAETPRPEEIKDVRSQDPDAEDRDHGSDQETPKKQPDILPLDIMDKADTRSPTPPAQLETTPPPYSQPSSRDSHRSGPNSRRSSISSNGSSLDDIERELLGLGGPPKSDSDIERESPKRFNDATPKFKRRKQPRIEAYSRRW</sequence>
<accession>A0ACC0DBJ7</accession>
<name>A0ACC0DBJ7_9PEZI</name>
<comment type="caution">
    <text evidence="1">The sequence shown here is derived from an EMBL/GenBank/DDBJ whole genome shotgun (WGS) entry which is preliminary data.</text>
</comment>
<dbReference type="Proteomes" id="UP001497680">
    <property type="component" value="Unassembled WGS sequence"/>
</dbReference>
<dbReference type="EMBL" id="MU394292">
    <property type="protein sequence ID" value="KAI6090124.1"/>
    <property type="molecule type" value="Genomic_DNA"/>
</dbReference>
<organism evidence="1 2">
    <name type="scientific">Hypoxylon rubiginosum</name>
    <dbReference type="NCBI Taxonomy" id="110542"/>
    <lineage>
        <taxon>Eukaryota</taxon>
        <taxon>Fungi</taxon>
        <taxon>Dikarya</taxon>
        <taxon>Ascomycota</taxon>
        <taxon>Pezizomycotina</taxon>
        <taxon>Sordariomycetes</taxon>
        <taxon>Xylariomycetidae</taxon>
        <taxon>Xylariales</taxon>
        <taxon>Hypoxylaceae</taxon>
        <taxon>Hypoxylon</taxon>
    </lineage>
</organism>
<evidence type="ECO:0000313" key="1">
    <source>
        <dbReference type="EMBL" id="KAI6090124.1"/>
    </source>
</evidence>
<proteinExistence type="predicted"/>
<gene>
    <name evidence="1" type="ORF">F4821DRAFT_229656</name>
</gene>
<protein>
    <submittedName>
        <fullName evidence="1">Uncharacterized protein</fullName>
    </submittedName>
</protein>